<gene>
    <name evidence="1" type="ORF">AXF42_Ash006088</name>
</gene>
<keyword evidence="2" id="KW-1185">Reference proteome</keyword>
<dbReference type="OrthoDB" id="446939at2759"/>
<evidence type="ECO:0000313" key="2">
    <source>
        <dbReference type="Proteomes" id="UP000236161"/>
    </source>
</evidence>
<reference evidence="1 2" key="1">
    <citation type="journal article" date="2017" name="Nature">
        <title>The Apostasia genome and the evolution of orchids.</title>
        <authorList>
            <person name="Zhang G.Q."/>
            <person name="Liu K.W."/>
            <person name="Li Z."/>
            <person name="Lohaus R."/>
            <person name="Hsiao Y.Y."/>
            <person name="Niu S.C."/>
            <person name="Wang J.Y."/>
            <person name="Lin Y.C."/>
            <person name="Xu Q."/>
            <person name="Chen L.J."/>
            <person name="Yoshida K."/>
            <person name="Fujiwara S."/>
            <person name="Wang Z.W."/>
            <person name="Zhang Y.Q."/>
            <person name="Mitsuda N."/>
            <person name="Wang M."/>
            <person name="Liu G.H."/>
            <person name="Pecoraro L."/>
            <person name="Huang H.X."/>
            <person name="Xiao X.J."/>
            <person name="Lin M."/>
            <person name="Wu X.Y."/>
            <person name="Wu W.L."/>
            <person name="Chen Y.Y."/>
            <person name="Chang S.B."/>
            <person name="Sakamoto S."/>
            <person name="Ohme-Takagi M."/>
            <person name="Yagi M."/>
            <person name="Zeng S.J."/>
            <person name="Shen C.Y."/>
            <person name="Yeh C.M."/>
            <person name="Luo Y.B."/>
            <person name="Tsai W.C."/>
            <person name="Van de Peer Y."/>
            <person name="Liu Z.J."/>
        </authorList>
    </citation>
    <scope>NUCLEOTIDE SEQUENCE [LARGE SCALE GENOMIC DNA]</scope>
    <source>
        <strain evidence="2">cv. Shenzhen</strain>
        <tissue evidence="1">Stem</tissue>
    </source>
</reference>
<name>A0A2I0B062_9ASPA</name>
<dbReference type="PANTHER" id="PTHR36018:SF1">
    <property type="entry name" value="OS09G0481800 PROTEIN"/>
    <property type="match status" value="1"/>
</dbReference>
<accession>A0A2I0B062</accession>
<dbReference type="EMBL" id="KZ451932">
    <property type="protein sequence ID" value="PKA61192.1"/>
    <property type="molecule type" value="Genomic_DNA"/>
</dbReference>
<dbReference type="Gene3D" id="3.30.300.130">
    <property type="entry name" value="Fe-S cluster assembly (FSCA)"/>
    <property type="match status" value="1"/>
</dbReference>
<dbReference type="Proteomes" id="UP000236161">
    <property type="component" value="Unassembled WGS sequence"/>
</dbReference>
<protein>
    <submittedName>
        <fullName evidence="1">Uncharacterized protein</fullName>
    </submittedName>
</protein>
<evidence type="ECO:0000313" key="1">
    <source>
        <dbReference type="EMBL" id="PKA61192.1"/>
    </source>
</evidence>
<organism evidence="1 2">
    <name type="scientific">Apostasia shenzhenica</name>
    <dbReference type="NCBI Taxonomy" id="1088818"/>
    <lineage>
        <taxon>Eukaryota</taxon>
        <taxon>Viridiplantae</taxon>
        <taxon>Streptophyta</taxon>
        <taxon>Embryophyta</taxon>
        <taxon>Tracheophyta</taxon>
        <taxon>Spermatophyta</taxon>
        <taxon>Magnoliopsida</taxon>
        <taxon>Liliopsida</taxon>
        <taxon>Asparagales</taxon>
        <taxon>Orchidaceae</taxon>
        <taxon>Apostasioideae</taxon>
        <taxon>Apostasia</taxon>
    </lineage>
</organism>
<proteinExistence type="predicted"/>
<sequence>MHHLVFQTFNSSVGITEKVYFAELDDPFVKLRLQDWFWHQRTTVLARLANYMKNWIPKILEVEIEDEKQLDDSSENFLRYCIRYYLQIFYFSV</sequence>
<dbReference type="InterPro" id="IPR034904">
    <property type="entry name" value="FSCA_dom_sf"/>
</dbReference>
<dbReference type="AlphaFoldDB" id="A0A2I0B062"/>
<dbReference type="PANTHER" id="PTHR36018">
    <property type="entry name" value="OS09G0481800 PROTEIN"/>
    <property type="match status" value="1"/>
</dbReference>